<sequence length="317" mass="36100">MKLSVLVPAYNLQSFIAECLLSVLEQETDFDFEVIVCDDASTDKTPALIATLETLFPNKLNAIYKPENQGLAANMRTLLAAAKGKYIAYIDGDDIALPSKLQRQVDYLDTHNDCHMVYHESDMFDSVTDRTIKLYSKEFYNWSYIPARSTIEHMIKYGTYMQASSVMFKNHSNLITTVSPDCKIIFDYAFYINNAGYLSANVDFIPEVLGRYRIHENSFGQQTSRSYARREQSLMDIELACQQAAQFGVSQTIIDAGIAHHRFAAALYFLTRGANELFIKYIELASKKDCFFNDKHRAVFESRHDAEQLKLLLSEAA</sequence>
<dbReference type="InterPro" id="IPR029044">
    <property type="entry name" value="Nucleotide-diphossugar_trans"/>
</dbReference>
<accession>A0A8H9LZE1</accession>
<dbReference type="Pfam" id="PF00535">
    <property type="entry name" value="Glycos_transf_2"/>
    <property type="match status" value="1"/>
</dbReference>
<comment type="caution">
    <text evidence="2">The sequence shown here is derived from an EMBL/GenBank/DDBJ whole genome shotgun (WGS) entry which is preliminary data.</text>
</comment>
<dbReference type="Gene3D" id="3.90.550.10">
    <property type="entry name" value="Spore Coat Polysaccharide Biosynthesis Protein SpsA, Chain A"/>
    <property type="match status" value="1"/>
</dbReference>
<reference evidence="2" key="1">
    <citation type="journal article" date="2014" name="Int. J. Syst. Evol. Microbiol.">
        <title>Complete genome sequence of Corynebacterium casei LMG S-19264T (=DSM 44701T), isolated from a smear-ripened cheese.</title>
        <authorList>
            <consortium name="US DOE Joint Genome Institute (JGI-PGF)"/>
            <person name="Walter F."/>
            <person name="Albersmeier A."/>
            <person name="Kalinowski J."/>
            <person name="Ruckert C."/>
        </authorList>
    </citation>
    <scope>NUCLEOTIDE SEQUENCE</scope>
    <source>
        <strain evidence="2">KCTC 32337</strain>
    </source>
</reference>
<evidence type="ECO:0000259" key="1">
    <source>
        <dbReference type="Pfam" id="PF00535"/>
    </source>
</evidence>
<name>A0A8H9LZE1_9ALTE</name>
<dbReference type="RefSeq" id="WP_007990027.1">
    <property type="nucleotide sequence ID" value="NZ_BMZC01000003.1"/>
</dbReference>
<dbReference type="PANTHER" id="PTHR22916">
    <property type="entry name" value="GLYCOSYLTRANSFERASE"/>
    <property type="match status" value="1"/>
</dbReference>
<dbReference type="InterPro" id="IPR001173">
    <property type="entry name" value="Glyco_trans_2-like"/>
</dbReference>
<reference evidence="2" key="2">
    <citation type="submission" date="2020-09" db="EMBL/GenBank/DDBJ databases">
        <authorList>
            <person name="Sun Q."/>
            <person name="Kim S."/>
        </authorList>
    </citation>
    <scope>NUCLEOTIDE SEQUENCE</scope>
    <source>
        <strain evidence="2">KCTC 32337</strain>
    </source>
</reference>
<dbReference type="Proteomes" id="UP000622604">
    <property type="component" value="Unassembled WGS sequence"/>
</dbReference>
<evidence type="ECO:0000313" key="2">
    <source>
        <dbReference type="EMBL" id="GGZ56504.1"/>
    </source>
</evidence>
<protein>
    <submittedName>
        <fullName evidence="2">Glycosyl transferase</fullName>
    </submittedName>
</protein>
<dbReference type="EMBL" id="BMZC01000003">
    <property type="protein sequence ID" value="GGZ56504.1"/>
    <property type="molecule type" value="Genomic_DNA"/>
</dbReference>
<gene>
    <name evidence="2" type="ORF">GCM10011274_13230</name>
</gene>
<dbReference type="SUPFAM" id="SSF53448">
    <property type="entry name" value="Nucleotide-diphospho-sugar transferases"/>
    <property type="match status" value="1"/>
</dbReference>
<keyword evidence="2" id="KW-0808">Transferase</keyword>
<feature type="domain" description="Glycosyltransferase 2-like" evidence="1">
    <location>
        <begin position="4"/>
        <end position="142"/>
    </location>
</feature>
<dbReference type="PANTHER" id="PTHR22916:SF3">
    <property type="entry name" value="UDP-GLCNAC:BETAGAL BETA-1,3-N-ACETYLGLUCOSAMINYLTRANSFERASE-LIKE PROTEIN 1"/>
    <property type="match status" value="1"/>
</dbReference>
<dbReference type="AlphaFoldDB" id="A0A8H9LZE1"/>
<evidence type="ECO:0000313" key="3">
    <source>
        <dbReference type="Proteomes" id="UP000622604"/>
    </source>
</evidence>
<proteinExistence type="predicted"/>
<dbReference type="GO" id="GO:0016758">
    <property type="term" value="F:hexosyltransferase activity"/>
    <property type="evidence" value="ECO:0007669"/>
    <property type="project" value="UniProtKB-ARBA"/>
</dbReference>
<organism evidence="2 3">
    <name type="scientific">Paraglaciecola chathamensis</name>
    <dbReference type="NCBI Taxonomy" id="368405"/>
    <lineage>
        <taxon>Bacteria</taxon>
        <taxon>Pseudomonadati</taxon>
        <taxon>Pseudomonadota</taxon>
        <taxon>Gammaproteobacteria</taxon>
        <taxon>Alteromonadales</taxon>
        <taxon>Alteromonadaceae</taxon>
        <taxon>Paraglaciecola</taxon>
    </lineage>
</organism>